<dbReference type="Pfam" id="PF12728">
    <property type="entry name" value="HTH_17"/>
    <property type="match status" value="1"/>
</dbReference>
<dbReference type="SUPFAM" id="SSF46955">
    <property type="entry name" value="Putative DNA-binding domain"/>
    <property type="match status" value="1"/>
</dbReference>
<feature type="domain" description="Helix-turn-helix" evidence="1">
    <location>
        <begin position="41"/>
        <end position="89"/>
    </location>
</feature>
<dbReference type="InterPro" id="IPR041657">
    <property type="entry name" value="HTH_17"/>
</dbReference>
<dbReference type="GeneID" id="56897263"/>
<evidence type="ECO:0000259" key="1">
    <source>
        <dbReference type="Pfam" id="PF12728"/>
    </source>
</evidence>
<organism evidence="2 3">
    <name type="scientific">Halpernia humi</name>
    <dbReference type="NCBI Taxonomy" id="493375"/>
    <lineage>
        <taxon>Bacteria</taxon>
        <taxon>Pseudomonadati</taxon>
        <taxon>Bacteroidota</taxon>
        <taxon>Flavobacteriia</taxon>
        <taxon>Flavobacteriales</taxon>
        <taxon>Weeksellaceae</taxon>
        <taxon>Chryseobacterium group</taxon>
        <taxon>Halpernia</taxon>
    </lineage>
</organism>
<name>A0A1H5Z1Q2_9FLAO</name>
<keyword evidence="3" id="KW-1185">Reference proteome</keyword>
<reference evidence="3" key="1">
    <citation type="submission" date="2016-10" db="EMBL/GenBank/DDBJ databases">
        <authorList>
            <person name="Varghese N."/>
            <person name="Submissions S."/>
        </authorList>
    </citation>
    <scope>NUCLEOTIDE SEQUENCE [LARGE SCALE GENOMIC DNA]</scope>
    <source>
        <strain evidence="3">DSM 21580</strain>
    </source>
</reference>
<dbReference type="PANTHER" id="PTHR34585:SF22">
    <property type="entry name" value="HELIX-TURN-HELIX DOMAIN-CONTAINING PROTEIN"/>
    <property type="match status" value="1"/>
</dbReference>
<evidence type="ECO:0000313" key="2">
    <source>
        <dbReference type="EMBL" id="SEG29286.1"/>
    </source>
</evidence>
<gene>
    <name evidence="2" type="ORF">SAMN05421847_1926</name>
</gene>
<sequence>MEVIAIQKSTLDGMKNELKALLEMTENAVRKYTPIFKEEKWLDNQEVCLMMDITKRTLQTYKDKGLLPYSKLNRKNYYKRSDVLSLLEAGHPYNTNDNEFIDE</sequence>
<dbReference type="InterPro" id="IPR009061">
    <property type="entry name" value="DNA-bd_dom_put_sf"/>
</dbReference>
<protein>
    <submittedName>
        <fullName evidence="2">Helix-turn-helix domain-containing protein</fullName>
    </submittedName>
</protein>
<dbReference type="RefSeq" id="WP_003002460.1">
    <property type="nucleotide sequence ID" value="NZ_FNUS01000004.1"/>
</dbReference>
<dbReference type="Proteomes" id="UP000236738">
    <property type="component" value="Unassembled WGS sequence"/>
</dbReference>
<dbReference type="PANTHER" id="PTHR34585">
    <property type="match status" value="1"/>
</dbReference>
<proteinExistence type="predicted"/>
<accession>A0A1H5Z1Q2</accession>
<evidence type="ECO:0000313" key="3">
    <source>
        <dbReference type="Proteomes" id="UP000236738"/>
    </source>
</evidence>
<dbReference type="AlphaFoldDB" id="A0A1H5Z1Q2"/>
<dbReference type="OrthoDB" id="961769at2"/>
<dbReference type="EMBL" id="FNUS01000004">
    <property type="protein sequence ID" value="SEG29286.1"/>
    <property type="molecule type" value="Genomic_DNA"/>
</dbReference>